<evidence type="ECO:0000313" key="1">
    <source>
        <dbReference type="EMBL" id="MBS7672960.1"/>
    </source>
</evidence>
<evidence type="ECO:0000313" key="2">
    <source>
        <dbReference type="Proteomes" id="UP001196338"/>
    </source>
</evidence>
<proteinExistence type="predicted"/>
<dbReference type="RefSeq" id="WP_213420845.1">
    <property type="nucleotide sequence ID" value="NZ_JAHBND010000225.1"/>
</dbReference>
<feature type="non-terminal residue" evidence="1">
    <location>
        <position position="1"/>
    </location>
</feature>
<protein>
    <submittedName>
        <fullName evidence="1">Uncharacterized protein</fullName>
    </submittedName>
</protein>
<dbReference type="AlphaFoldDB" id="A0AAW4KUJ7"/>
<reference evidence="1" key="1">
    <citation type="submission" date="2021-05" db="EMBL/GenBank/DDBJ databases">
        <authorList>
            <person name="Stine C."/>
        </authorList>
    </citation>
    <scope>NUCLEOTIDE SEQUENCE</scope>
    <source>
        <strain evidence="1">TDS0091212</strain>
    </source>
</reference>
<dbReference type="EMBL" id="JAHBND010000225">
    <property type="protein sequence ID" value="MBS7672960.1"/>
    <property type="molecule type" value="Genomic_DNA"/>
</dbReference>
<sequence>IYSRIINGQSVTDDEHLKLLNRLNGAMVQLRSLMPSVSKEVRISMTELDAIQRHLRLCISTLEILGNTRPDPRDEQATARMRVMLKA</sequence>
<reference evidence="1" key="2">
    <citation type="submission" date="2023-08" db="EMBL/GenBank/DDBJ databases">
        <title>Vibrio cholerae Outbreaks in Tanzania Exemplify Founder Flush: Simultaneous Increases in Population Size and Genetic Diversity.</title>
        <authorList>
            <person name="Debes A.K."/>
            <person name="Mohammed A."/>
            <person name="Maseke I."/>
            <person name="Almeida M."/>
            <person name="Li S."/>
            <person name="Matimba H."/>
            <person name="Joachim A."/>
            <person name="Mizinduko M."/>
            <person name="Nyanga S."/>
            <person name="Kelly M."/>
            <person name="Kachwamba Y."/>
            <person name="Schaffer A.M."/>
            <person name="Nyanga A.S."/>
            <person name="Mghamba J."/>
            <person name="Mosha F.S."/>
            <person name="Sack D.A."/>
            <person name="Stine O.C."/>
        </authorList>
    </citation>
    <scope>NUCLEOTIDE SEQUENCE</scope>
    <source>
        <strain evidence="1">TDS0091212</strain>
    </source>
</reference>
<organism evidence="1 2">
    <name type="scientific">Vibrio cholerae</name>
    <dbReference type="NCBI Taxonomy" id="666"/>
    <lineage>
        <taxon>Bacteria</taxon>
        <taxon>Pseudomonadati</taxon>
        <taxon>Pseudomonadota</taxon>
        <taxon>Gammaproteobacteria</taxon>
        <taxon>Vibrionales</taxon>
        <taxon>Vibrionaceae</taxon>
        <taxon>Vibrio</taxon>
    </lineage>
</organism>
<gene>
    <name evidence="1" type="ORF">KIN13_05855</name>
</gene>
<feature type="non-terminal residue" evidence="1">
    <location>
        <position position="87"/>
    </location>
</feature>
<name>A0AAW4KUJ7_VIBCL</name>
<dbReference type="Proteomes" id="UP001196338">
    <property type="component" value="Unassembled WGS sequence"/>
</dbReference>
<comment type="caution">
    <text evidence="1">The sequence shown here is derived from an EMBL/GenBank/DDBJ whole genome shotgun (WGS) entry which is preliminary data.</text>
</comment>
<accession>A0AAW4KUJ7</accession>